<dbReference type="GeneID" id="26250450"/>
<feature type="non-terminal residue" evidence="1">
    <location>
        <position position="1"/>
    </location>
</feature>
<gene>
    <name evidence="1" type="ORF">COCVIDRAFT_113918</name>
</gene>
<name>W7E2Y3_BIPV3</name>
<dbReference type="AlphaFoldDB" id="W7E2Y3"/>
<keyword evidence="2" id="KW-1185">Reference proteome</keyword>
<dbReference type="RefSeq" id="XP_014551047.1">
    <property type="nucleotide sequence ID" value="XM_014695561.1"/>
</dbReference>
<reference evidence="1 2" key="1">
    <citation type="journal article" date="2013" name="PLoS Genet.">
        <title>Comparative genome structure, secondary metabolite, and effector coding capacity across Cochliobolus pathogens.</title>
        <authorList>
            <person name="Condon B.J."/>
            <person name="Leng Y."/>
            <person name="Wu D."/>
            <person name="Bushley K.E."/>
            <person name="Ohm R.A."/>
            <person name="Otillar R."/>
            <person name="Martin J."/>
            <person name="Schackwitz W."/>
            <person name="Grimwood J."/>
            <person name="MohdZainudin N."/>
            <person name="Xue C."/>
            <person name="Wang R."/>
            <person name="Manning V.A."/>
            <person name="Dhillon B."/>
            <person name="Tu Z.J."/>
            <person name="Steffenson B.J."/>
            <person name="Salamov A."/>
            <person name="Sun H."/>
            <person name="Lowry S."/>
            <person name="LaButti K."/>
            <person name="Han J."/>
            <person name="Copeland A."/>
            <person name="Lindquist E."/>
            <person name="Barry K."/>
            <person name="Schmutz J."/>
            <person name="Baker S.E."/>
            <person name="Ciuffetti L.M."/>
            <person name="Grigoriev I.V."/>
            <person name="Zhong S."/>
            <person name="Turgeon B.G."/>
        </authorList>
    </citation>
    <scope>NUCLEOTIDE SEQUENCE [LARGE SCALE GENOMIC DNA]</scope>
    <source>
        <strain evidence="1 2">FI3</strain>
    </source>
</reference>
<organism evidence="1 2">
    <name type="scientific">Bipolaris victoriae (strain FI3)</name>
    <name type="common">Victoria blight of oats agent</name>
    <name type="synonym">Cochliobolus victoriae</name>
    <dbReference type="NCBI Taxonomy" id="930091"/>
    <lineage>
        <taxon>Eukaryota</taxon>
        <taxon>Fungi</taxon>
        <taxon>Dikarya</taxon>
        <taxon>Ascomycota</taxon>
        <taxon>Pezizomycotina</taxon>
        <taxon>Dothideomycetes</taxon>
        <taxon>Pleosporomycetidae</taxon>
        <taxon>Pleosporales</taxon>
        <taxon>Pleosporineae</taxon>
        <taxon>Pleosporaceae</taxon>
        <taxon>Bipolaris</taxon>
    </lineage>
</organism>
<dbReference type="Proteomes" id="UP000054337">
    <property type="component" value="Unassembled WGS sequence"/>
</dbReference>
<dbReference type="HOGENOM" id="CLU_2190111_0_0_1"/>
<proteinExistence type="predicted"/>
<evidence type="ECO:0000313" key="1">
    <source>
        <dbReference type="EMBL" id="EUN21469.1"/>
    </source>
</evidence>
<evidence type="ECO:0000313" key="2">
    <source>
        <dbReference type="Proteomes" id="UP000054337"/>
    </source>
</evidence>
<accession>W7E2Y3</accession>
<dbReference type="EMBL" id="KI968846">
    <property type="protein sequence ID" value="EUN21469.1"/>
    <property type="molecule type" value="Genomic_DNA"/>
</dbReference>
<protein>
    <submittedName>
        <fullName evidence="1">Uncharacterized protein</fullName>
    </submittedName>
</protein>
<sequence>GSLVASAFWGRGFAVMGKARYVRQRKKKRDVGGGGSHCRLESRCRSARVRCGFLTPWRPYSSNPCWPGWREAILLVVICAAALGQRRSGGLDAVQQHPEASGQRGLGHN</sequence>